<feature type="active site" description="Cysteine persulfide intermediate" evidence="3">
    <location>
        <position position="65"/>
    </location>
</feature>
<feature type="domain" description="Rhodanese" evidence="4">
    <location>
        <begin position="17"/>
        <end position="105"/>
    </location>
</feature>
<dbReference type="SMART" id="SM00450">
    <property type="entry name" value="RHOD"/>
    <property type="match status" value="1"/>
</dbReference>
<dbReference type="InterPro" id="IPR001763">
    <property type="entry name" value="Rhodanese-like_dom"/>
</dbReference>
<dbReference type="Proteomes" id="UP000202440">
    <property type="component" value="Chromosome"/>
</dbReference>
<dbReference type="GO" id="GO:0004792">
    <property type="term" value="F:thiosulfate-cyanide sulfurtransferase activity"/>
    <property type="evidence" value="ECO:0007669"/>
    <property type="project" value="UniProtKB-UniRule"/>
</dbReference>
<name>A0A222FQJ4_9GAMM</name>
<sequence length="107" mass="11745">MVQFQHLSAQDARPMIENQQATVADTRDVMSYTSGHISGAQPLDNSNLSEFIANTDKSKPLIVCCYHGNSSQGAAQYLASQGFEQVYSLDGGYELWKITHPDLCESS</sequence>
<dbReference type="Gene3D" id="3.40.250.10">
    <property type="entry name" value="Rhodanese-like domain"/>
    <property type="match status" value="1"/>
</dbReference>
<organism evidence="5 6">
    <name type="scientific">Bacterioplanes sanyensis</name>
    <dbReference type="NCBI Taxonomy" id="1249553"/>
    <lineage>
        <taxon>Bacteria</taxon>
        <taxon>Pseudomonadati</taxon>
        <taxon>Pseudomonadota</taxon>
        <taxon>Gammaproteobacteria</taxon>
        <taxon>Oceanospirillales</taxon>
        <taxon>Oceanospirillaceae</taxon>
        <taxon>Bacterioplanes</taxon>
    </lineage>
</organism>
<dbReference type="PROSITE" id="PS50206">
    <property type="entry name" value="RHODANESE_3"/>
    <property type="match status" value="1"/>
</dbReference>
<dbReference type="InterPro" id="IPR023695">
    <property type="entry name" value="Thiosulf_sulfurTrfase"/>
</dbReference>
<dbReference type="OrthoDB" id="9811849at2"/>
<evidence type="ECO:0000256" key="1">
    <source>
        <dbReference type="ARBA" id="ARBA00022490"/>
    </source>
</evidence>
<dbReference type="GO" id="GO:0103041">
    <property type="term" value="F:thiosulfate-thioredoxin sulfurtransferase activity"/>
    <property type="evidence" value="ECO:0007669"/>
    <property type="project" value="RHEA"/>
</dbReference>
<dbReference type="NCBIfam" id="NF001195">
    <property type="entry name" value="PRK00162.1"/>
    <property type="match status" value="1"/>
</dbReference>
<comment type="catalytic activity">
    <reaction evidence="3">
        <text>thiosulfate + hydrogen cyanide = thiocyanate + sulfite + 2 H(+)</text>
        <dbReference type="Rhea" id="RHEA:16881"/>
        <dbReference type="ChEBI" id="CHEBI:15378"/>
        <dbReference type="ChEBI" id="CHEBI:17359"/>
        <dbReference type="ChEBI" id="CHEBI:18022"/>
        <dbReference type="ChEBI" id="CHEBI:18407"/>
        <dbReference type="ChEBI" id="CHEBI:33542"/>
        <dbReference type="EC" id="2.8.1.1"/>
    </reaction>
</comment>
<evidence type="ECO:0000256" key="3">
    <source>
        <dbReference type="HAMAP-Rule" id="MF_01009"/>
    </source>
</evidence>
<comment type="function">
    <text evidence="3">Transferase that catalyzes the transfer of sulfur from thiosulfate to thiophilic acceptors such as cyanide or dithiols. May function in a CysM-independent thiosulfate assimilation pathway by catalyzing the conversion of thiosulfate to sulfite, which can then be used for L-cysteine biosynthesis.</text>
</comment>
<keyword evidence="6" id="KW-1185">Reference proteome</keyword>
<accession>A0A222FQJ4</accession>
<gene>
    <name evidence="3" type="primary">glpE</name>
    <name evidence="5" type="ORF">CHH28_01360</name>
</gene>
<dbReference type="PANTHER" id="PTHR43031:SF6">
    <property type="entry name" value="THIOSULFATE SULFURTRANSFERASE GLPE"/>
    <property type="match status" value="1"/>
</dbReference>
<dbReference type="SUPFAM" id="SSF52821">
    <property type="entry name" value="Rhodanese/Cell cycle control phosphatase"/>
    <property type="match status" value="1"/>
</dbReference>
<comment type="subcellular location">
    <subcellularLocation>
        <location evidence="3">Cytoplasm</location>
    </subcellularLocation>
</comment>
<protein>
    <recommendedName>
        <fullName evidence="3">Thiosulfate sulfurtransferase GlpE</fullName>
        <ecNumber evidence="3">2.8.1.1</ecNumber>
    </recommendedName>
</protein>
<dbReference type="Pfam" id="PF00581">
    <property type="entry name" value="Rhodanese"/>
    <property type="match status" value="1"/>
</dbReference>
<proteinExistence type="inferred from homology"/>
<comment type="similarity">
    <text evidence="3">Belongs to the GlpE family.</text>
</comment>
<evidence type="ECO:0000256" key="2">
    <source>
        <dbReference type="ARBA" id="ARBA00022679"/>
    </source>
</evidence>
<keyword evidence="1 3" id="KW-0963">Cytoplasm</keyword>
<evidence type="ECO:0000259" key="4">
    <source>
        <dbReference type="PROSITE" id="PS50206"/>
    </source>
</evidence>
<dbReference type="CDD" id="cd01444">
    <property type="entry name" value="GlpE_ST"/>
    <property type="match status" value="1"/>
</dbReference>
<dbReference type="InterPro" id="IPR050229">
    <property type="entry name" value="GlpE_sulfurtransferase"/>
</dbReference>
<dbReference type="EMBL" id="CP022530">
    <property type="protein sequence ID" value="ASP40786.1"/>
    <property type="molecule type" value="Genomic_DNA"/>
</dbReference>
<dbReference type="PANTHER" id="PTHR43031">
    <property type="entry name" value="FAD-DEPENDENT OXIDOREDUCTASE"/>
    <property type="match status" value="1"/>
</dbReference>
<dbReference type="InterPro" id="IPR036873">
    <property type="entry name" value="Rhodanese-like_dom_sf"/>
</dbReference>
<dbReference type="GO" id="GO:0005737">
    <property type="term" value="C:cytoplasm"/>
    <property type="evidence" value="ECO:0007669"/>
    <property type="project" value="UniProtKB-SubCell"/>
</dbReference>
<dbReference type="KEGG" id="bsan:CHH28_01360"/>
<comment type="catalytic activity">
    <reaction evidence="3">
        <text>thiosulfate + [thioredoxin]-dithiol = [thioredoxin]-disulfide + hydrogen sulfide + sulfite + 2 H(+)</text>
        <dbReference type="Rhea" id="RHEA:83859"/>
        <dbReference type="Rhea" id="RHEA-COMP:10698"/>
        <dbReference type="Rhea" id="RHEA-COMP:10700"/>
        <dbReference type="ChEBI" id="CHEBI:15378"/>
        <dbReference type="ChEBI" id="CHEBI:17359"/>
        <dbReference type="ChEBI" id="CHEBI:29919"/>
        <dbReference type="ChEBI" id="CHEBI:29950"/>
        <dbReference type="ChEBI" id="CHEBI:33542"/>
        <dbReference type="ChEBI" id="CHEBI:50058"/>
    </reaction>
</comment>
<reference evidence="5 6" key="1">
    <citation type="submission" date="2017-07" db="EMBL/GenBank/DDBJ databases">
        <title>Annotated genome sequence of Bacterioplanes sanyensis isolated from Red Sea.</title>
        <authorList>
            <person name="Rehman Z.U."/>
        </authorList>
    </citation>
    <scope>NUCLEOTIDE SEQUENCE [LARGE SCALE GENOMIC DNA]</scope>
    <source>
        <strain evidence="5 6">NV9</strain>
    </source>
</reference>
<dbReference type="EC" id="2.8.1.1" evidence="3"/>
<evidence type="ECO:0000313" key="5">
    <source>
        <dbReference type="EMBL" id="ASP40786.1"/>
    </source>
</evidence>
<dbReference type="HAMAP" id="MF_01009">
    <property type="entry name" value="Thiosulf_sulfurtr"/>
    <property type="match status" value="1"/>
</dbReference>
<dbReference type="AlphaFoldDB" id="A0A222FQJ4"/>
<keyword evidence="2 3" id="KW-0808">Transferase</keyword>
<evidence type="ECO:0000313" key="6">
    <source>
        <dbReference type="Proteomes" id="UP000202440"/>
    </source>
</evidence>